<comment type="caution">
    <text evidence="2">The sequence shown here is derived from an EMBL/GenBank/DDBJ whole genome shotgun (WGS) entry which is preliminary data.</text>
</comment>
<name>A0A2I0KHS0_PUNGR</name>
<dbReference type="Proteomes" id="UP000233551">
    <property type="component" value="Unassembled WGS sequence"/>
</dbReference>
<dbReference type="EMBL" id="PGOL01000571">
    <property type="protein sequence ID" value="PKI68065.1"/>
    <property type="molecule type" value="Genomic_DNA"/>
</dbReference>
<evidence type="ECO:0000313" key="3">
    <source>
        <dbReference type="Proteomes" id="UP000233551"/>
    </source>
</evidence>
<evidence type="ECO:0000313" key="2">
    <source>
        <dbReference type="EMBL" id="PKI68065.1"/>
    </source>
</evidence>
<keyword evidence="3" id="KW-1185">Reference proteome</keyword>
<feature type="region of interest" description="Disordered" evidence="1">
    <location>
        <begin position="123"/>
        <end position="246"/>
    </location>
</feature>
<gene>
    <name evidence="2" type="ORF">CRG98_011661</name>
</gene>
<evidence type="ECO:0000256" key="1">
    <source>
        <dbReference type="SAM" id="MobiDB-lite"/>
    </source>
</evidence>
<sequence>MDEIRVLSSQAADDFEVIDVSKFYRAYINEYPKCDVVDNIYGCFNNYILLARSKPTIDFLEDIMIVVMRRMTEKRDLFVGYTDILCYTISKIVEENKRGARFCEPIHGGDHKFQIRRLRQTQAEIDQGQQTSATTSTEAREPSSSGSARKKLQRFGQFGQGPGSARRLPAIPAGPERPNRGYPRFSPKIGRNPNEKGKESKLIGGNDNSARPKPSQAQLSQSDRAYFRAVPPSGGPVQSDPARFIR</sequence>
<accession>A0A2I0KHS0</accession>
<dbReference type="AlphaFoldDB" id="A0A2I0KHS0"/>
<proteinExistence type="predicted"/>
<organism evidence="2 3">
    <name type="scientific">Punica granatum</name>
    <name type="common">Pomegranate</name>
    <dbReference type="NCBI Taxonomy" id="22663"/>
    <lineage>
        <taxon>Eukaryota</taxon>
        <taxon>Viridiplantae</taxon>
        <taxon>Streptophyta</taxon>
        <taxon>Embryophyta</taxon>
        <taxon>Tracheophyta</taxon>
        <taxon>Spermatophyta</taxon>
        <taxon>Magnoliopsida</taxon>
        <taxon>eudicotyledons</taxon>
        <taxon>Gunneridae</taxon>
        <taxon>Pentapetalae</taxon>
        <taxon>rosids</taxon>
        <taxon>malvids</taxon>
        <taxon>Myrtales</taxon>
        <taxon>Lythraceae</taxon>
        <taxon>Punica</taxon>
    </lineage>
</organism>
<reference evidence="2 3" key="1">
    <citation type="submission" date="2017-11" db="EMBL/GenBank/DDBJ databases">
        <title>De-novo sequencing of pomegranate (Punica granatum L.) genome.</title>
        <authorList>
            <person name="Akparov Z."/>
            <person name="Amiraslanov A."/>
            <person name="Hajiyeva S."/>
            <person name="Abbasov M."/>
            <person name="Kaur K."/>
            <person name="Hamwieh A."/>
            <person name="Solovyev V."/>
            <person name="Salamov A."/>
            <person name="Braich B."/>
            <person name="Kosarev P."/>
            <person name="Mahmoud A."/>
            <person name="Hajiyev E."/>
            <person name="Babayeva S."/>
            <person name="Izzatullayeva V."/>
            <person name="Mammadov A."/>
            <person name="Mammadov A."/>
            <person name="Sharifova S."/>
            <person name="Ojaghi J."/>
            <person name="Eynullazada K."/>
            <person name="Bayramov B."/>
            <person name="Abdulazimova A."/>
            <person name="Shahmuradov I."/>
        </authorList>
    </citation>
    <scope>NUCLEOTIDE SEQUENCE [LARGE SCALE GENOMIC DNA]</scope>
    <source>
        <strain evidence="3">cv. AG2017</strain>
        <tissue evidence="2">Leaf</tissue>
    </source>
</reference>
<feature type="compositionally biased region" description="Polar residues" evidence="1">
    <location>
        <begin position="123"/>
        <end position="147"/>
    </location>
</feature>
<protein>
    <submittedName>
        <fullName evidence="2">Uncharacterized protein</fullName>
    </submittedName>
</protein>